<organism evidence="2 3">
    <name type="scientific">Trematosphaeria pertusa</name>
    <dbReference type="NCBI Taxonomy" id="390896"/>
    <lineage>
        <taxon>Eukaryota</taxon>
        <taxon>Fungi</taxon>
        <taxon>Dikarya</taxon>
        <taxon>Ascomycota</taxon>
        <taxon>Pezizomycotina</taxon>
        <taxon>Dothideomycetes</taxon>
        <taxon>Pleosporomycetidae</taxon>
        <taxon>Pleosporales</taxon>
        <taxon>Massarineae</taxon>
        <taxon>Trematosphaeriaceae</taxon>
        <taxon>Trematosphaeria</taxon>
    </lineage>
</organism>
<keyword evidence="3" id="KW-1185">Reference proteome</keyword>
<evidence type="ECO:0000313" key="3">
    <source>
        <dbReference type="Proteomes" id="UP000800094"/>
    </source>
</evidence>
<feature type="compositionally biased region" description="Low complexity" evidence="1">
    <location>
        <begin position="366"/>
        <end position="380"/>
    </location>
</feature>
<feature type="region of interest" description="Disordered" evidence="1">
    <location>
        <begin position="290"/>
        <end position="385"/>
    </location>
</feature>
<accession>A0A6A6HZF4</accession>
<feature type="region of interest" description="Disordered" evidence="1">
    <location>
        <begin position="446"/>
        <end position="481"/>
    </location>
</feature>
<feature type="compositionally biased region" description="Polar residues" evidence="1">
    <location>
        <begin position="318"/>
        <end position="334"/>
    </location>
</feature>
<sequence length="547" mass="61194">MEQDAELMESHFTHPHSPLLAGRRRPHHSARQMHPRLLHSSTPSFFDVDIYLNRRRDMVSRNMETTLVRMVWECELDCDEDEEEALPRTAPGHTTEEIALWAEIREEWKAWRSIKEVEQILRELEARINKTVVVEIERMLEWDRRKEARRKERELKVSRLLAVAWSTRDESDSVRLKELWEPEIIAPPSTATDSFEFDTLGLAMGVKEMSDWHFEGAIPDGLLNHAANIKVKLPRATSLADMKKTRREFDPLGIEQLKEYLKRFPTPTAAFWSIAGEGKRKLADTERHMGMIARERKRVKLGQSHDKDVAMNDVPDGQSATATPTLRSAESSELNAGLGARETEEEPTKSQDQNTMDETDDVPDMPSVSTTTSASASTPSQLAQTPLEPMSSAIATNTTPQQEQSGTQNEPEILRPVLSTGEPASAAPLPSQHPVVAASNTDLTQPIAPANVDEDGNTAMSDEETTSMTSTASTASSKKRKAPLNLDDNYDAYWTPTKRAKKLLPRRMAVGPVQVPIIQAVRSNMRRLQDDLRRGLGVGPSAGCGVM</sequence>
<evidence type="ECO:0000256" key="1">
    <source>
        <dbReference type="SAM" id="MobiDB-lite"/>
    </source>
</evidence>
<dbReference type="GeneID" id="54580476"/>
<dbReference type="EMBL" id="ML987204">
    <property type="protein sequence ID" value="KAF2243614.1"/>
    <property type="molecule type" value="Genomic_DNA"/>
</dbReference>
<feature type="compositionally biased region" description="Acidic residues" evidence="1">
    <location>
        <begin position="452"/>
        <end position="465"/>
    </location>
</feature>
<dbReference type="AlphaFoldDB" id="A0A6A6HZF4"/>
<evidence type="ECO:0000313" key="2">
    <source>
        <dbReference type="EMBL" id="KAF2243614.1"/>
    </source>
</evidence>
<proteinExistence type="predicted"/>
<reference evidence="2" key="1">
    <citation type="journal article" date="2020" name="Stud. Mycol.">
        <title>101 Dothideomycetes genomes: a test case for predicting lifestyles and emergence of pathogens.</title>
        <authorList>
            <person name="Haridas S."/>
            <person name="Albert R."/>
            <person name="Binder M."/>
            <person name="Bloem J."/>
            <person name="Labutti K."/>
            <person name="Salamov A."/>
            <person name="Andreopoulos B."/>
            <person name="Baker S."/>
            <person name="Barry K."/>
            <person name="Bills G."/>
            <person name="Bluhm B."/>
            <person name="Cannon C."/>
            <person name="Castanera R."/>
            <person name="Culley D."/>
            <person name="Daum C."/>
            <person name="Ezra D."/>
            <person name="Gonzalez J."/>
            <person name="Henrissat B."/>
            <person name="Kuo A."/>
            <person name="Liang C."/>
            <person name="Lipzen A."/>
            <person name="Lutzoni F."/>
            <person name="Magnuson J."/>
            <person name="Mondo S."/>
            <person name="Nolan M."/>
            <person name="Ohm R."/>
            <person name="Pangilinan J."/>
            <person name="Park H.-J."/>
            <person name="Ramirez L."/>
            <person name="Alfaro M."/>
            <person name="Sun H."/>
            <person name="Tritt A."/>
            <person name="Yoshinaga Y."/>
            <person name="Zwiers L.-H."/>
            <person name="Turgeon B."/>
            <person name="Goodwin S."/>
            <person name="Spatafora J."/>
            <person name="Crous P."/>
            <person name="Grigoriev I."/>
        </authorList>
    </citation>
    <scope>NUCLEOTIDE SEQUENCE</scope>
    <source>
        <strain evidence="2">CBS 122368</strain>
    </source>
</reference>
<feature type="compositionally biased region" description="Low complexity" evidence="1">
    <location>
        <begin position="466"/>
        <end position="476"/>
    </location>
</feature>
<protein>
    <submittedName>
        <fullName evidence="2">Uncharacterized protein</fullName>
    </submittedName>
</protein>
<dbReference type="RefSeq" id="XP_033678618.1">
    <property type="nucleotide sequence ID" value="XM_033827146.1"/>
</dbReference>
<gene>
    <name evidence="2" type="ORF">BU26DRAFT_509436</name>
</gene>
<name>A0A6A6HZF4_9PLEO</name>
<dbReference type="Proteomes" id="UP000800094">
    <property type="component" value="Unassembled WGS sequence"/>
</dbReference>
<feature type="region of interest" description="Disordered" evidence="1">
    <location>
        <begin position="1"/>
        <end position="28"/>
    </location>
</feature>